<evidence type="ECO:0000256" key="1">
    <source>
        <dbReference type="SAM" id="Phobius"/>
    </source>
</evidence>
<protein>
    <submittedName>
        <fullName evidence="2">Uncharacterized protein</fullName>
    </submittedName>
</protein>
<comment type="caution">
    <text evidence="2">The sequence shown here is derived from an EMBL/GenBank/DDBJ whole genome shotgun (WGS) entry which is preliminary data.</text>
</comment>
<proteinExistence type="predicted"/>
<name>A0ABN2KYF0_9MICO</name>
<evidence type="ECO:0000313" key="3">
    <source>
        <dbReference type="Proteomes" id="UP001501475"/>
    </source>
</evidence>
<keyword evidence="1" id="KW-1133">Transmembrane helix</keyword>
<dbReference type="Proteomes" id="UP001501475">
    <property type="component" value="Unassembled WGS sequence"/>
</dbReference>
<dbReference type="RefSeq" id="WP_344067649.1">
    <property type="nucleotide sequence ID" value="NZ_BAAAPN010000059.1"/>
</dbReference>
<keyword evidence="1" id="KW-0472">Membrane</keyword>
<organism evidence="2 3">
    <name type="scientific">Nostocoides vanveenii</name>
    <dbReference type="NCBI Taxonomy" id="330835"/>
    <lineage>
        <taxon>Bacteria</taxon>
        <taxon>Bacillati</taxon>
        <taxon>Actinomycetota</taxon>
        <taxon>Actinomycetes</taxon>
        <taxon>Micrococcales</taxon>
        <taxon>Intrasporangiaceae</taxon>
        <taxon>Nostocoides</taxon>
    </lineage>
</organism>
<sequence>MVAARYVEIGLLGGVALFQAGLAAGLPWGSGSRGGTAAADVLPPGLRLASAASCALLSGVTYAVVRSTGWSPRGYRGWWQSGRPGARFVTPTYR</sequence>
<feature type="transmembrane region" description="Helical" evidence="1">
    <location>
        <begin position="47"/>
        <end position="65"/>
    </location>
</feature>
<accession>A0ABN2KYF0</accession>
<evidence type="ECO:0000313" key="2">
    <source>
        <dbReference type="EMBL" id="GAA1769508.1"/>
    </source>
</evidence>
<reference evidence="2 3" key="1">
    <citation type="journal article" date="2019" name="Int. J. Syst. Evol. Microbiol.">
        <title>The Global Catalogue of Microorganisms (GCM) 10K type strain sequencing project: providing services to taxonomists for standard genome sequencing and annotation.</title>
        <authorList>
            <consortium name="The Broad Institute Genomics Platform"/>
            <consortium name="The Broad Institute Genome Sequencing Center for Infectious Disease"/>
            <person name="Wu L."/>
            <person name="Ma J."/>
        </authorList>
    </citation>
    <scope>NUCLEOTIDE SEQUENCE [LARGE SCALE GENOMIC DNA]</scope>
    <source>
        <strain evidence="2 3">JCM 15591</strain>
    </source>
</reference>
<keyword evidence="1" id="KW-0812">Transmembrane</keyword>
<gene>
    <name evidence="2" type="ORF">GCM10009810_30050</name>
</gene>
<dbReference type="EMBL" id="BAAAPN010000059">
    <property type="protein sequence ID" value="GAA1769508.1"/>
    <property type="molecule type" value="Genomic_DNA"/>
</dbReference>
<keyword evidence="3" id="KW-1185">Reference proteome</keyword>